<sequence>MRMRERNDAWPRLSRLERSATEEEVKWQAAERGNICTRWHGPSVCTRGSRRAAPPSLAACDLPEAPGALVLLKARCASFLTQPKHFAVQLFT</sequence>
<comment type="caution">
    <text evidence="1">The sequence shown here is derived from an EMBL/GenBank/DDBJ whole genome shotgun (WGS) entry which is preliminary data.</text>
</comment>
<dbReference type="EMBL" id="JAINUG010000324">
    <property type="protein sequence ID" value="KAJ8378305.1"/>
    <property type="molecule type" value="Genomic_DNA"/>
</dbReference>
<gene>
    <name evidence="1" type="ORF">AAFF_G00243830</name>
</gene>
<keyword evidence="2" id="KW-1185">Reference proteome</keyword>
<evidence type="ECO:0000313" key="1">
    <source>
        <dbReference type="EMBL" id="KAJ8378305.1"/>
    </source>
</evidence>
<proteinExistence type="predicted"/>
<organism evidence="1 2">
    <name type="scientific">Aldrovandia affinis</name>
    <dbReference type="NCBI Taxonomy" id="143900"/>
    <lineage>
        <taxon>Eukaryota</taxon>
        <taxon>Metazoa</taxon>
        <taxon>Chordata</taxon>
        <taxon>Craniata</taxon>
        <taxon>Vertebrata</taxon>
        <taxon>Euteleostomi</taxon>
        <taxon>Actinopterygii</taxon>
        <taxon>Neopterygii</taxon>
        <taxon>Teleostei</taxon>
        <taxon>Notacanthiformes</taxon>
        <taxon>Halosauridae</taxon>
        <taxon>Aldrovandia</taxon>
    </lineage>
</organism>
<name>A0AAD7W3H3_9TELE</name>
<protein>
    <submittedName>
        <fullName evidence="1">Uncharacterized protein</fullName>
    </submittedName>
</protein>
<dbReference type="AlphaFoldDB" id="A0AAD7W3H3"/>
<reference evidence="1" key="1">
    <citation type="journal article" date="2023" name="Science">
        <title>Genome structures resolve the early diversification of teleost fishes.</title>
        <authorList>
            <person name="Parey E."/>
            <person name="Louis A."/>
            <person name="Montfort J."/>
            <person name="Bouchez O."/>
            <person name="Roques C."/>
            <person name="Iampietro C."/>
            <person name="Lluch J."/>
            <person name="Castinel A."/>
            <person name="Donnadieu C."/>
            <person name="Desvignes T."/>
            <person name="Floi Bucao C."/>
            <person name="Jouanno E."/>
            <person name="Wen M."/>
            <person name="Mejri S."/>
            <person name="Dirks R."/>
            <person name="Jansen H."/>
            <person name="Henkel C."/>
            <person name="Chen W.J."/>
            <person name="Zahm M."/>
            <person name="Cabau C."/>
            <person name="Klopp C."/>
            <person name="Thompson A.W."/>
            <person name="Robinson-Rechavi M."/>
            <person name="Braasch I."/>
            <person name="Lecointre G."/>
            <person name="Bobe J."/>
            <person name="Postlethwait J.H."/>
            <person name="Berthelot C."/>
            <person name="Roest Crollius H."/>
            <person name="Guiguen Y."/>
        </authorList>
    </citation>
    <scope>NUCLEOTIDE SEQUENCE</scope>
    <source>
        <strain evidence="1">NC1722</strain>
    </source>
</reference>
<evidence type="ECO:0000313" key="2">
    <source>
        <dbReference type="Proteomes" id="UP001221898"/>
    </source>
</evidence>
<dbReference type="Proteomes" id="UP001221898">
    <property type="component" value="Unassembled WGS sequence"/>
</dbReference>
<accession>A0AAD7W3H3</accession>